<dbReference type="PROSITE" id="PS00671">
    <property type="entry name" value="D_2_HYDROXYACID_DH_3"/>
    <property type="match status" value="1"/>
</dbReference>
<dbReference type="AlphaFoldDB" id="A0A844QEA2"/>
<reference evidence="7 8" key="1">
    <citation type="submission" date="2019-12" db="EMBL/GenBank/DDBJ databases">
        <title>Nitratireductor arenosus sp. nov., Isolated from sea sand, Jeju island, South Korea.</title>
        <authorList>
            <person name="Kim W."/>
        </authorList>
    </citation>
    <scope>NUCLEOTIDE SEQUENCE [LARGE SCALE GENOMIC DNA]</scope>
    <source>
        <strain evidence="7 8">CAU 1489</strain>
    </source>
</reference>
<dbReference type="GO" id="GO:0047545">
    <property type="term" value="F:(S)-2-hydroxyglutarate dehydrogenase activity"/>
    <property type="evidence" value="ECO:0007669"/>
    <property type="project" value="UniProtKB-ARBA"/>
</dbReference>
<accession>A0A844QEA2</accession>
<evidence type="ECO:0000313" key="7">
    <source>
        <dbReference type="EMBL" id="MVA97337.1"/>
    </source>
</evidence>
<name>A0A844QEA2_9HYPH</name>
<comment type="similarity">
    <text evidence="1 4">Belongs to the D-isomer specific 2-hydroxyacid dehydrogenase family.</text>
</comment>
<organism evidence="7 8">
    <name type="scientific">Nitratireductor arenosus</name>
    <dbReference type="NCBI Taxonomy" id="2682096"/>
    <lineage>
        <taxon>Bacteria</taxon>
        <taxon>Pseudomonadati</taxon>
        <taxon>Pseudomonadota</taxon>
        <taxon>Alphaproteobacteria</taxon>
        <taxon>Hyphomicrobiales</taxon>
        <taxon>Phyllobacteriaceae</taxon>
        <taxon>Nitratireductor</taxon>
    </lineage>
</organism>
<dbReference type="PROSITE" id="PS00670">
    <property type="entry name" value="D_2_HYDROXYACID_DH_2"/>
    <property type="match status" value="1"/>
</dbReference>
<evidence type="ECO:0000256" key="4">
    <source>
        <dbReference type="RuleBase" id="RU003719"/>
    </source>
</evidence>
<evidence type="ECO:0000259" key="5">
    <source>
        <dbReference type="Pfam" id="PF00389"/>
    </source>
</evidence>
<dbReference type="SUPFAM" id="SSF52283">
    <property type="entry name" value="Formate/glycerate dehydrogenase catalytic domain-like"/>
    <property type="match status" value="1"/>
</dbReference>
<dbReference type="PANTHER" id="PTHR42789:SF1">
    <property type="entry name" value="D-ISOMER SPECIFIC 2-HYDROXYACID DEHYDROGENASE FAMILY PROTEIN (AFU_ORTHOLOGUE AFUA_6G10090)"/>
    <property type="match status" value="1"/>
</dbReference>
<sequence>MPEIVIAEFMDETAVEHMRQRHDTLYDATLVDRPDALAAALAEARVLVVRNRTQVRGALLAAAPRLEMVGRLGVGLDNIDLAACAARAIAVVPATGANDLSVAEYVITTAMTLLRGAYAASGAVAAGAWPRQTLIGRELSGRTIGLLGYGAIAREVAARARALGMAVVAHDPLLDAADPAWGTTRPMTLDALLVAADVVSLHVPLTEATRHMIGAAELARMKDDAILVNAARGGVIDETALAAALRAGRIGGAALDVFEAEPLTAEAGKKFVGLPNLILTPHIAGVTVESNIRVSAVIADAVLAHLEAR</sequence>
<comment type="caution">
    <text evidence="7">The sequence shown here is derived from an EMBL/GenBank/DDBJ whole genome shotgun (WGS) entry which is preliminary data.</text>
</comment>
<evidence type="ECO:0000256" key="1">
    <source>
        <dbReference type="ARBA" id="ARBA00005854"/>
    </source>
</evidence>
<feature type="domain" description="D-isomer specific 2-hydroxyacid dehydrogenase catalytic" evidence="5">
    <location>
        <begin position="5"/>
        <end position="307"/>
    </location>
</feature>
<dbReference type="RefSeq" id="WP_156712307.1">
    <property type="nucleotide sequence ID" value="NZ_WPHG01000002.1"/>
</dbReference>
<keyword evidence="8" id="KW-1185">Reference proteome</keyword>
<dbReference type="FunFam" id="3.40.50.720:FF:000041">
    <property type="entry name" value="D-3-phosphoglycerate dehydrogenase"/>
    <property type="match status" value="1"/>
</dbReference>
<dbReference type="InterPro" id="IPR036291">
    <property type="entry name" value="NAD(P)-bd_dom_sf"/>
</dbReference>
<dbReference type="InterPro" id="IPR006139">
    <property type="entry name" value="D-isomer_2_OHA_DH_cat_dom"/>
</dbReference>
<dbReference type="InterPro" id="IPR050857">
    <property type="entry name" value="D-2-hydroxyacid_DH"/>
</dbReference>
<dbReference type="SUPFAM" id="SSF51735">
    <property type="entry name" value="NAD(P)-binding Rossmann-fold domains"/>
    <property type="match status" value="1"/>
</dbReference>
<dbReference type="PANTHER" id="PTHR42789">
    <property type="entry name" value="D-ISOMER SPECIFIC 2-HYDROXYACID DEHYDROGENASE FAMILY PROTEIN (AFU_ORTHOLOGUE AFUA_6G10090)"/>
    <property type="match status" value="1"/>
</dbReference>
<proteinExistence type="inferred from homology"/>
<dbReference type="GO" id="GO:0004617">
    <property type="term" value="F:phosphoglycerate dehydrogenase activity"/>
    <property type="evidence" value="ECO:0007669"/>
    <property type="project" value="UniProtKB-ARBA"/>
</dbReference>
<dbReference type="GO" id="GO:0006564">
    <property type="term" value="P:L-serine biosynthetic process"/>
    <property type="evidence" value="ECO:0007669"/>
    <property type="project" value="UniProtKB-ARBA"/>
</dbReference>
<evidence type="ECO:0000259" key="6">
    <source>
        <dbReference type="Pfam" id="PF02826"/>
    </source>
</evidence>
<dbReference type="EMBL" id="WPHG01000002">
    <property type="protein sequence ID" value="MVA97337.1"/>
    <property type="molecule type" value="Genomic_DNA"/>
</dbReference>
<keyword evidence="3" id="KW-0520">NAD</keyword>
<keyword evidence="2 4" id="KW-0560">Oxidoreductase</keyword>
<evidence type="ECO:0000256" key="2">
    <source>
        <dbReference type="ARBA" id="ARBA00023002"/>
    </source>
</evidence>
<evidence type="ECO:0000256" key="3">
    <source>
        <dbReference type="ARBA" id="ARBA00023027"/>
    </source>
</evidence>
<evidence type="ECO:0000313" key="8">
    <source>
        <dbReference type="Proteomes" id="UP000463224"/>
    </source>
</evidence>
<dbReference type="Pfam" id="PF00389">
    <property type="entry name" value="2-Hacid_dh"/>
    <property type="match status" value="1"/>
</dbReference>
<dbReference type="GO" id="GO:0051287">
    <property type="term" value="F:NAD binding"/>
    <property type="evidence" value="ECO:0007669"/>
    <property type="project" value="InterPro"/>
</dbReference>
<dbReference type="InterPro" id="IPR029753">
    <property type="entry name" value="D-isomer_DH_CS"/>
</dbReference>
<dbReference type="Proteomes" id="UP000463224">
    <property type="component" value="Unassembled WGS sequence"/>
</dbReference>
<feature type="domain" description="D-isomer specific 2-hydroxyacid dehydrogenase NAD-binding" evidence="6">
    <location>
        <begin position="108"/>
        <end position="284"/>
    </location>
</feature>
<protein>
    <submittedName>
        <fullName evidence="7">3-phosphoglycerate dehydrogenase</fullName>
    </submittedName>
</protein>
<dbReference type="Pfam" id="PF02826">
    <property type="entry name" value="2-Hacid_dh_C"/>
    <property type="match status" value="1"/>
</dbReference>
<dbReference type="Gene3D" id="3.40.50.720">
    <property type="entry name" value="NAD(P)-binding Rossmann-like Domain"/>
    <property type="match status" value="2"/>
</dbReference>
<gene>
    <name evidence="7" type="ORF">GN330_08760</name>
</gene>
<dbReference type="InterPro" id="IPR006140">
    <property type="entry name" value="D-isomer_DH_NAD-bd"/>
</dbReference>